<evidence type="ECO:0000256" key="2">
    <source>
        <dbReference type="SAM" id="SignalP"/>
    </source>
</evidence>
<feature type="signal peptide" evidence="2">
    <location>
        <begin position="1"/>
        <end position="18"/>
    </location>
</feature>
<keyword evidence="2" id="KW-0732">Signal</keyword>
<organism evidence="3 4">
    <name type="scientific">Lophiostoma macrostomum CBS 122681</name>
    <dbReference type="NCBI Taxonomy" id="1314788"/>
    <lineage>
        <taxon>Eukaryota</taxon>
        <taxon>Fungi</taxon>
        <taxon>Dikarya</taxon>
        <taxon>Ascomycota</taxon>
        <taxon>Pezizomycotina</taxon>
        <taxon>Dothideomycetes</taxon>
        <taxon>Pleosporomycetidae</taxon>
        <taxon>Pleosporales</taxon>
        <taxon>Lophiostomataceae</taxon>
        <taxon>Lophiostoma</taxon>
    </lineage>
</organism>
<name>A0A6A6T5N9_9PLEO</name>
<dbReference type="EMBL" id="MU004353">
    <property type="protein sequence ID" value="KAF2655176.1"/>
    <property type="molecule type" value="Genomic_DNA"/>
</dbReference>
<evidence type="ECO:0008006" key="5">
    <source>
        <dbReference type="Google" id="ProtNLM"/>
    </source>
</evidence>
<evidence type="ECO:0000313" key="4">
    <source>
        <dbReference type="Proteomes" id="UP000799324"/>
    </source>
</evidence>
<dbReference type="AlphaFoldDB" id="A0A6A6T5N9"/>
<reference evidence="3" key="1">
    <citation type="journal article" date="2020" name="Stud. Mycol.">
        <title>101 Dothideomycetes genomes: a test case for predicting lifestyles and emergence of pathogens.</title>
        <authorList>
            <person name="Haridas S."/>
            <person name="Albert R."/>
            <person name="Binder M."/>
            <person name="Bloem J."/>
            <person name="Labutti K."/>
            <person name="Salamov A."/>
            <person name="Andreopoulos B."/>
            <person name="Baker S."/>
            <person name="Barry K."/>
            <person name="Bills G."/>
            <person name="Bluhm B."/>
            <person name="Cannon C."/>
            <person name="Castanera R."/>
            <person name="Culley D."/>
            <person name="Daum C."/>
            <person name="Ezra D."/>
            <person name="Gonzalez J."/>
            <person name="Henrissat B."/>
            <person name="Kuo A."/>
            <person name="Liang C."/>
            <person name="Lipzen A."/>
            <person name="Lutzoni F."/>
            <person name="Magnuson J."/>
            <person name="Mondo S."/>
            <person name="Nolan M."/>
            <person name="Ohm R."/>
            <person name="Pangilinan J."/>
            <person name="Park H.-J."/>
            <person name="Ramirez L."/>
            <person name="Alfaro M."/>
            <person name="Sun H."/>
            <person name="Tritt A."/>
            <person name="Yoshinaga Y."/>
            <person name="Zwiers L.-H."/>
            <person name="Turgeon B."/>
            <person name="Goodwin S."/>
            <person name="Spatafora J."/>
            <person name="Crous P."/>
            <person name="Grigoriev I."/>
        </authorList>
    </citation>
    <scope>NUCLEOTIDE SEQUENCE</scope>
    <source>
        <strain evidence="3">CBS 122681</strain>
    </source>
</reference>
<keyword evidence="4" id="KW-1185">Reference proteome</keyword>
<sequence>MSPYGILLALTSLVIAAAQSATSQLNWTALLDAQLGELPSTYIANVVIISGINNMLAVNNISSPSMSTRDGTGPVSTNGTRDTSSKKPFMTAGDQLGGLFGSYTTSVIMDREKGFLKASCDALTSRLGAIAGQAVNKGMRKEIATNANSTNSGNDKSTASESGFWQDFGTEMTSTTTSTMVSKTLAKKLCNDWLEDPIESLDKALKDEFKDLMDSKNSRVVKAMDRLIKRYAPRLLEDSLRDSGVQAEQAEQFADELMDKVNLVDCGEEEAIRDLQEELGRQTSEITEQLASDQPLQAFSTALVQLANVPALTNAAMGYRTITSSLHAVEEMMARMA</sequence>
<gene>
    <name evidence="3" type="ORF">K491DRAFT_437416</name>
</gene>
<evidence type="ECO:0000256" key="1">
    <source>
        <dbReference type="SAM" id="MobiDB-lite"/>
    </source>
</evidence>
<evidence type="ECO:0000313" key="3">
    <source>
        <dbReference type="EMBL" id="KAF2655176.1"/>
    </source>
</evidence>
<dbReference type="Proteomes" id="UP000799324">
    <property type="component" value="Unassembled WGS sequence"/>
</dbReference>
<protein>
    <recommendedName>
        <fullName evidence="5">Secreted protein</fullName>
    </recommendedName>
</protein>
<feature type="compositionally biased region" description="Polar residues" evidence="1">
    <location>
        <begin position="63"/>
        <end position="82"/>
    </location>
</feature>
<accession>A0A6A6T5N9</accession>
<feature type="region of interest" description="Disordered" evidence="1">
    <location>
        <begin position="63"/>
        <end position="90"/>
    </location>
</feature>
<proteinExistence type="predicted"/>
<feature type="chain" id="PRO_5025507853" description="Secreted protein" evidence="2">
    <location>
        <begin position="19"/>
        <end position="337"/>
    </location>
</feature>